<evidence type="ECO:0000259" key="1">
    <source>
        <dbReference type="Pfam" id="PF10546"/>
    </source>
</evidence>
<dbReference type="InterPro" id="IPR018874">
    <property type="entry name" value="Phage_Mx8_p63_C"/>
</dbReference>
<organism evidence="2 3">
    <name type="scientific">Cupriavidus numazuensis</name>
    <dbReference type="NCBI Taxonomy" id="221992"/>
    <lineage>
        <taxon>Bacteria</taxon>
        <taxon>Pseudomonadati</taxon>
        <taxon>Pseudomonadota</taxon>
        <taxon>Betaproteobacteria</taxon>
        <taxon>Burkholderiales</taxon>
        <taxon>Burkholderiaceae</taxon>
        <taxon>Cupriavidus</taxon>
    </lineage>
</organism>
<reference evidence="2 3" key="1">
    <citation type="submission" date="2021-03" db="EMBL/GenBank/DDBJ databases">
        <authorList>
            <person name="Peeters C."/>
        </authorList>
    </citation>
    <scope>NUCLEOTIDE SEQUENCE [LARGE SCALE GENOMIC DNA]</scope>
    <source>
        <strain evidence="2 3">LMG 26411</strain>
    </source>
</reference>
<dbReference type="Pfam" id="PF10546">
    <property type="entry name" value="P63C"/>
    <property type="match status" value="1"/>
</dbReference>
<gene>
    <name evidence="2" type="ORF">LMG26411_00613</name>
</gene>
<comment type="caution">
    <text evidence="2">The sequence shown here is derived from an EMBL/GenBank/DDBJ whole genome shotgun (WGS) entry which is preliminary data.</text>
</comment>
<evidence type="ECO:0000313" key="3">
    <source>
        <dbReference type="Proteomes" id="UP000672657"/>
    </source>
</evidence>
<sequence length="332" mass="37618">MKKDNSKVAGGVARAQALDPEKRRQIAAKAARKRWSGSDLPVAEFGSVDRPLRILDVEIPCYVLSDGTRVLTQDGFLKAIGRSGRPKGGTGARSAALDNAPSFLFAANLKPLITEEFLRSTMPVEFKVEGITAYGYRAELLPQVCNLYLRARDQKMLHYTQEHVAKRADMLVRGLAETGIVALVDEATGYQSVRARDALQAYLDKFLRKELAAWVKTFPDEFFEQLFRLKKWKWTGTSRRPGVVGHYINDLVYERLGPGVLDELNRRNPTNERGQRKAKHFQWLTEEIGHPALASHMYAIIGFMRAHDDWNEFKHQFTKAFPKKGENLSLLM</sequence>
<keyword evidence="3" id="KW-1185">Reference proteome</keyword>
<proteinExistence type="predicted"/>
<protein>
    <recommendedName>
        <fullName evidence="1">Bacteriophage Mx8 p63 C-terminal domain-containing protein</fullName>
    </recommendedName>
</protein>
<dbReference type="RefSeq" id="WP_211951827.1">
    <property type="nucleotide sequence ID" value="NZ_CAJPVI010000002.1"/>
</dbReference>
<accession>A0ABN7PSK7</accession>
<dbReference type="Proteomes" id="UP000672657">
    <property type="component" value="Unassembled WGS sequence"/>
</dbReference>
<dbReference type="EMBL" id="CAJPVI010000002">
    <property type="protein sequence ID" value="CAG2132409.1"/>
    <property type="molecule type" value="Genomic_DNA"/>
</dbReference>
<feature type="domain" description="Bacteriophage Mx8 p63 C-terminal" evidence="1">
    <location>
        <begin position="203"/>
        <end position="293"/>
    </location>
</feature>
<evidence type="ECO:0000313" key="2">
    <source>
        <dbReference type="EMBL" id="CAG2132409.1"/>
    </source>
</evidence>
<name>A0ABN7PSK7_9BURK</name>